<protein>
    <recommendedName>
        <fullName evidence="4">Secreted protein</fullName>
    </recommendedName>
</protein>
<name>L5KG74_PTEAL</name>
<evidence type="ECO:0000313" key="3">
    <source>
        <dbReference type="Proteomes" id="UP000010552"/>
    </source>
</evidence>
<proteinExistence type="predicted"/>
<organism evidence="2 3">
    <name type="scientific">Pteropus alecto</name>
    <name type="common">Black flying fox</name>
    <dbReference type="NCBI Taxonomy" id="9402"/>
    <lineage>
        <taxon>Eukaryota</taxon>
        <taxon>Metazoa</taxon>
        <taxon>Chordata</taxon>
        <taxon>Craniata</taxon>
        <taxon>Vertebrata</taxon>
        <taxon>Euteleostomi</taxon>
        <taxon>Mammalia</taxon>
        <taxon>Eutheria</taxon>
        <taxon>Laurasiatheria</taxon>
        <taxon>Chiroptera</taxon>
        <taxon>Yinpterochiroptera</taxon>
        <taxon>Pteropodoidea</taxon>
        <taxon>Pteropodidae</taxon>
        <taxon>Pteropodinae</taxon>
        <taxon>Pteropus</taxon>
    </lineage>
</organism>
<feature type="chain" id="PRO_5003969173" description="Secreted protein" evidence="1">
    <location>
        <begin position="24"/>
        <end position="112"/>
    </location>
</feature>
<dbReference type="AlphaFoldDB" id="L5KG74"/>
<keyword evidence="1" id="KW-0732">Signal</keyword>
<dbReference type="InParanoid" id="L5KG74"/>
<evidence type="ECO:0000313" key="2">
    <source>
        <dbReference type="EMBL" id="ELK09781.1"/>
    </source>
</evidence>
<evidence type="ECO:0000256" key="1">
    <source>
        <dbReference type="SAM" id="SignalP"/>
    </source>
</evidence>
<evidence type="ECO:0008006" key="4">
    <source>
        <dbReference type="Google" id="ProtNLM"/>
    </source>
</evidence>
<gene>
    <name evidence="2" type="ORF">PAL_GLEAN10007642</name>
</gene>
<sequence>MNKSLLLGLLILLCCFKAPPTLCMVCNNLNSGHCLQDQGNCTIEQSPGCRSRDFFIFTEKGNAVESGSSVLSRPLTSDTVQELPSLMETLLGGGCVCSLETRLRVVGEDTST</sequence>
<accession>L5KG74</accession>
<dbReference type="EMBL" id="KB030791">
    <property type="protein sequence ID" value="ELK09781.1"/>
    <property type="molecule type" value="Genomic_DNA"/>
</dbReference>
<feature type="signal peptide" evidence="1">
    <location>
        <begin position="1"/>
        <end position="23"/>
    </location>
</feature>
<dbReference type="Proteomes" id="UP000010552">
    <property type="component" value="Unassembled WGS sequence"/>
</dbReference>
<keyword evidence="3" id="KW-1185">Reference proteome</keyword>
<reference evidence="3" key="1">
    <citation type="journal article" date="2013" name="Science">
        <title>Comparative analysis of bat genomes provides insight into the evolution of flight and immunity.</title>
        <authorList>
            <person name="Zhang G."/>
            <person name="Cowled C."/>
            <person name="Shi Z."/>
            <person name="Huang Z."/>
            <person name="Bishop-Lilly K.A."/>
            <person name="Fang X."/>
            <person name="Wynne J.W."/>
            <person name="Xiong Z."/>
            <person name="Baker M.L."/>
            <person name="Zhao W."/>
            <person name="Tachedjian M."/>
            <person name="Zhu Y."/>
            <person name="Zhou P."/>
            <person name="Jiang X."/>
            <person name="Ng J."/>
            <person name="Yang L."/>
            <person name="Wu L."/>
            <person name="Xiao J."/>
            <person name="Feng Y."/>
            <person name="Chen Y."/>
            <person name="Sun X."/>
            <person name="Zhang Y."/>
            <person name="Marsh G.A."/>
            <person name="Crameri G."/>
            <person name="Broder C.C."/>
            <person name="Frey K.G."/>
            <person name="Wang L.F."/>
            <person name="Wang J."/>
        </authorList>
    </citation>
    <scope>NUCLEOTIDE SEQUENCE [LARGE SCALE GENOMIC DNA]</scope>
</reference>